<dbReference type="Proteomes" id="UP001057402">
    <property type="component" value="Chromosome 7"/>
</dbReference>
<reference evidence="2" key="1">
    <citation type="journal article" date="2023" name="Front. Plant Sci.">
        <title>Chromosomal-level genome assembly of Melastoma candidum provides insights into trichome evolution.</title>
        <authorList>
            <person name="Zhong Y."/>
            <person name="Wu W."/>
            <person name="Sun C."/>
            <person name="Zou P."/>
            <person name="Liu Y."/>
            <person name="Dai S."/>
            <person name="Zhou R."/>
        </authorList>
    </citation>
    <scope>NUCLEOTIDE SEQUENCE [LARGE SCALE GENOMIC DNA]</scope>
</reference>
<accession>A0ACB9NUL3</accession>
<proteinExistence type="predicted"/>
<protein>
    <submittedName>
        <fullName evidence="1">Uncharacterized protein</fullName>
    </submittedName>
</protein>
<keyword evidence="2" id="KW-1185">Reference proteome</keyword>
<evidence type="ECO:0000313" key="2">
    <source>
        <dbReference type="Proteomes" id="UP001057402"/>
    </source>
</evidence>
<evidence type="ECO:0000313" key="1">
    <source>
        <dbReference type="EMBL" id="KAI4339997.1"/>
    </source>
</evidence>
<sequence>MERELVRRRWGKTALGLIVAGVEEVTRSALSRVKKGDQRRWESISDMPVLRLLGLDVGPLHDRSTKPSLFVDSRRAHEEIDEASRITVEMLYDYVCCLEQVAFSQRSLNSGLMAHGGSKAFKDHRSRH</sequence>
<name>A0ACB9NUL3_9MYRT</name>
<comment type="caution">
    <text evidence="1">The sequence shown here is derived from an EMBL/GenBank/DDBJ whole genome shotgun (WGS) entry which is preliminary data.</text>
</comment>
<gene>
    <name evidence="1" type="ORF">MLD38_024879</name>
</gene>
<organism evidence="1 2">
    <name type="scientific">Melastoma candidum</name>
    <dbReference type="NCBI Taxonomy" id="119954"/>
    <lineage>
        <taxon>Eukaryota</taxon>
        <taxon>Viridiplantae</taxon>
        <taxon>Streptophyta</taxon>
        <taxon>Embryophyta</taxon>
        <taxon>Tracheophyta</taxon>
        <taxon>Spermatophyta</taxon>
        <taxon>Magnoliopsida</taxon>
        <taxon>eudicotyledons</taxon>
        <taxon>Gunneridae</taxon>
        <taxon>Pentapetalae</taxon>
        <taxon>rosids</taxon>
        <taxon>malvids</taxon>
        <taxon>Myrtales</taxon>
        <taxon>Melastomataceae</taxon>
        <taxon>Melastomatoideae</taxon>
        <taxon>Melastomateae</taxon>
        <taxon>Melastoma</taxon>
    </lineage>
</organism>
<dbReference type="EMBL" id="CM042886">
    <property type="protein sequence ID" value="KAI4339997.1"/>
    <property type="molecule type" value="Genomic_DNA"/>
</dbReference>